<protein>
    <recommendedName>
        <fullName evidence="8">Transport permease protein</fullName>
    </recommendedName>
</protein>
<dbReference type="GO" id="GO:0005886">
    <property type="term" value="C:plasma membrane"/>
    <property type="evidence" value="ECO:0007669"/>
    <property type="project" value="UniProtKB-SubCell"/>
</dbReference>
<comment type="caution">
    <text evidence="8">Lacks conserved residue(s) required for the propagation of feature annotation.</text>
</comment>
<evidence type="ECO:0000256" key="5">
    <source>
        <dbReference type="ARBA" id="ARBA00022692"/>
    </source>
</evidence>
<dbReference type="AlphaFoldDB" id="A0A1Y3PNN1"/>
<evidence type="ECO:0000256" key="4">
    <source>
        <dbReference type="ARBA" id="ARBA00022475"/>
    </source>
</evidence>
<reference evidence="11" key="1">
    <citation type="submission" date="2016-06" db="EMBL/GenBank/DDBJ databases">
        <authorList>
            <person name="Nascimento L."/>
            <person name="Pereira R.V."/>
            <person name="Martins L.F."/>
            <person name="Quaggio R.B."/>
            <person name="Silva A.M."/>
            <person name="Setubal J.C."/>
        </authorList>
    </citation>
    <scope>NUCLEOTIDE SEQUENCE [LARGE SCALE GENOMIC DNA]</scope>
</reference>
<feature type="domain" description="ABC transmembrane type-2" evidence="9">
    <location>
        <begin position="11"/>
        <end position="249"/>
    </location>
</feature>
<keyword evidence="4 8" id="KW-1003">Cell membrane</keyword>
<comment type="subcellular location">
    <subcellularLocation>
        <location evidence="1 8">Cell membrane</location>
        <topology evidence="1 8">Multi-pass membrane protein</topology>
    </subcellularLocation>
</comment>
<dbReference type="Pfam" id="PF01061">
    <property type="entry name" value="ABC2_membrane"/>
    <property type="match status" value="1"/>
</dbReference>
<comment type="caution">
    <text evidence="10">The sequence shown here is derived from an EMBL/GenBank/DDBJ whole genome shotgun (WGS) entry which is preliminary data.</text>
</comment>
<feature type="transmembrane region" description="Helical" evidence="8">
    <location>
        <begin position="102"/>
        <end position="129"/>
    </location>
</feature>
<evidence type="ECO:0000313" key="10">
    <source>
        <dbReference type="EMBL" id="OUM85919.1"/>
    </source>
</evidence>
<dbReference type="InterPro" id="IPR051449">
    <property type="entry name" value="ABC-2_transporter_component"/>
</dbReference>
<dbReference type="PROSITE" id="PS51012">
    <property type="entry name" value="ABC_TM2"/>
    <property type="match status" value="1"/>
</dbReference>
<dbReference type="GO" id="GO:0140359">
    <property type="term" value="F:ABC-type transporter activity"/>
    <property type="evidence" value="ECO:0007669"/>
    <property type="project" value="InterPro"/>
</dbReference>
<dbReference type="PANTHER" id="PTHR30294">
    <property type="entry name" value="MEMBRANE COMPONENT OF ABC TRANSPORTER YHHJ-RELATED"/>
    <property type="match status" value="1"/>
</dbReference>
<accession>A0A1Y3PNN1</accession>
<feature type="transmembrane region" description="Helical" evidence="8">
    <location>
        <begin position="58"/>
        <end position="81"/>
    </location>
</feature>
<proteinExistence type="inferred from homology"/>
<evidence type="ECO:0000256" key="2">
    <source>
        <dbReference type="ARBA" id="ARBA00007783"/>
    </source>
</evidence>
<dbReference type="EMBL" id="LZRT01000095">
    <property type="protein sequence ID" value="OUM85919.1"/>
    <property type="molecule type" value="Genomic_DNA"/>
</dbReference>
<gene>
    <name evidence="10" type="ORF">BAA01_15120</name>
</gene>
<evidence type="ECO:0000256" key="1">
    <source>
        <dbReference type="ARBA" id="ARBA00004651"/>
    </source>
</evidence>
<name>A0A1Y3PNN1_9BACI</name>
<dbReference type="InterPro" id="IPR013525">
    <property type="entry name" value="ABC2_TM"/>
</dbReference>
<keyword evidence="3 8" id="KW-0813">Transport</keyword>
<evidence type="ECO:0000256" key="7">
    <source>
        <dbReference type="ARBA" id="ARBA00023136"/>
    </source>
</evidence>
<evidence type="ECO:0000259" key="9">
    <source>
        <dbReference type="PROSITE" id="PS51012"/>
    </source>
</evidence>
<sequence>MTVEGSDPNVTKLVIFAVQQTLQGMVPEQMKQHMGNPSPQKPEIDYVYGDEAFDLFDAFAPLFMGFFIFFFVFIISGISFLRERISGTLDRILATPLRRWEIVLGYFLGFGLFVAIQTLIIQLFSVYGLDVEMAGSFWELLLLNLLLATVALSLGTFLSAYARNEFQLFQFIPVVIVPQFLFSGIFDLAEAPNWVKALSQVFPLTYAAEALRDVMIRGYHLDDVRLHICVLLGFALFFLTLNTLALKKYRKT</sequence>
<keyword evidence="6 8" id="KW-1133">Transmembrane helix</keyword>
<feature type="transmembrane region" description="Helical" evidence="8">
    <location>
        <begin position="224"/>
        <end position="246"/>
    </location>
</feature>
<dbReference type="Proteomes" id="UP000196475">
    <property type="component" value="Unassembled WGS sequence"/>
</dbReference>
<dbReference type="InterPro" id="IPR047817">
    <property type="entry name" value="ABC2_TM_bact-type"/>
</dbReference>
<keyword evidence="5 8" id="KW-0812">Transmembrane</keyword>
<keyword evidence="7 8" id="KW-0472">Membrane</keyword>
<comment type="similarity">
    <text evidence="2 8">Belongs to the ABC-2 integral membrane protein family.</text>
</comment>
<organism evidence="10 11">
    <name type="scientific">Bacillus thermozeamaize</name>
    <dbReference type="NCBI Taxonomy" id="230954"/>
    <lineage>
        <taxon>Bacteria</taxon>
        <taxon>Bacillati</taxon>
        <taxon>Bacillota</taxon>
        <taxon>Bacilli</taxon>
        <taxon>Bacillales</taxon>
        <taxon>Bacillaceae</taxon>
        <taxon>Bacillus</taxon>
    </lineage>
</organism>
<evidence type="ECO:0000256" key="3">
    <source>
        <dbReference type="ARBA" id="ARBA00022448"/>
    </source>
</evidence>
<dbReference type="PANTHER" id="PTHR30294:SF38">
    <property type="entry name" value="TRANSPORT PERMEASE PROTEIN"/>
    <property type="match status" value="1"/>
</dbReference>
<evidence type="ECO:0000256" key="8">
    <source>
        <dbReference type="RuleBase" id="RU361157"/>
    </source>
</evidence>
<feature type="transmembrane region" description="Helical" evidence="8">
    <location>
        <begin position="168"/>
        <end position="186"/>
    </location>
</feature>
<evidence type="ECO:0000256" key="6">
    <source>
        <dbReference type="ARBA" id="ARBA00022989"/>
    </source>
</evidence>
<feature type="transmembrane region" description="Helical" evidence="8">
    <location>
        <begin position="141"/>
        <end position="161"/>
    </location>
</feature>
<evidence type="ECO:0000313" key="11">
    <source>
        <dbReference type="Proteomes" id="UP000196475"/>
    </source>
</evidence>